<comment type="caution">
    <text evidence="1">The sequence shown here is derived from an EMBL/GenBank/DDBJ whole genome shotgun (WGS) entry which is preliminary data.</text>
</comment>
<sequence>MGLLFFLRLFLIALLSGGAQHTHAWGTEGHYMVCKIAQSLLKENASKAVLDLLPKIAGGELGSVCSWADEIRYVYRWSYFLHFVNTPGVCDYNYSRDCHNPSGEKNMCAVGAINNFTAQLETYGDSSSDKYNLTESLMFLAHIVGDIHQPLHAGFLADLGGNRLRVWDEKMIQKAIIDLYANKTDVMRKAIQRNLTEGWLDVILEWETCTRSVACPDKYAAESVQLACDSAYKGVDQNSKLGDDYHSSRLPVVQKRIAQAGVRLAAVLNRIFDKSAGEKFSKIAVV</sequence>
<protein>
    <submittedName>
        <fullName evidence="1">Uncharacterized protein</fullName>
    </submittedName>
</protein>
<reference evidence="1 2" key="1">
    <citation type="journal article" date="2022" name="Hortic Res">
        <title>A haplotype resolved chromosomal level avocado genome allows analysis of novel avocado genes.</title>
        <authorList>
            <person name="Nath O."/>
            <person name="Fletcher S.J."/>
            <person name="Hayward A."/>
            <person name="Shaw L.M."/>
            <person name="Masouleh A.K."/>
            <person name="Furtado A."/>
            <person name="Henry R.J."/>
            <person name="Mitter N."/>
        </authorList>
    </citation>
    <scope>NUCLEOTIDE SEQUENCE [LARGE SCALE GENOMIC DNA]</scope>
    <source>
        <strain evidence="2">cv. Hass</strain>
    </source>
</reference>
<evidence type="ECO:0000313" key="2">
    <source>
        <dbReference type="Proteomes" id="UP001234297"/>
    </source>
</evidence>
<dbReference type="EMBL" id="CM056818">
    <property type="protein sequence ID" value="KAJ8622868.1"/>
    <property type="molecule type" value="Genomic_DNA"/>
</dbReference>
<gene>
    <name evidence="1" type="ORF">MRB53_031397</name>
</gene>
<accession>A0ACC2KNY0</accession>
<dbReference type="Proteomes" id="UP001234297">
    <property type="component" value="Chromosome 10"/>
</dbReference>
<keyword evidence="2" id="KW-1185">Reference proteome</keyword>
<proteinExistence type="predicted"/>
<evidence type="ECO:0000313" key="1">
    <source>
        <dbReference type="EMBL" id="KAJ8622868.1"/>
    </source>
</evidence>
<name>A0ACC2KNY0_PERAE</name>
<organism evidence="1 2">
    <name type="scientific">Persea americana</name>
    <name type="common">Avocado</name>
    <dbReference type="NCBI Taxonomy" id="3435"/>
    <lineage>
        <taxon>Eukaryota</taxon>
        <taxon>Viridiplantae</taxon>
        <taxon>Streptophyta</taxon>
        <taxon>Embryophyta</taxon>
        <taxon>Tracheophyta</taxon>
        <taxon>Spermatophyta</taxon>
        <taxon>Magnoliopsida</taxon>
        <taxon>Magnoliidae</taxon>
        <taxon>Laurales</taxon>
        <taxon>Lauraceae</taxon>
        <taxon>Persea</taxon>
    </lineage>
</organism>